<dbReference type="Gene3D" id="3.60.21.10">
    <property type="match status" value="1"/>
</dbReference>
<organism evidence="4 5">
    <name type="scientific">Symmachiella dynata</name>
    <dbReference type="NCBI Taxonomy" id="2527995"/>
    <lineage>
        <taxon>Bacteria</taxon>
        <taxon>Pseudomonadati</taxon>
        <taxon>Planctomycetota</taxon>
        <taxon>Planctomycetia</taxon>
        <taxon>Planctomycetales</taxon>
        <taxon>Planctomycetaceae</taxon>
        <taxon>Symmachiella</taxon>
    </lineage>
</organism>
<feature type="domain" description="Calcineurin-like phosphoesterase" evidence="2">
    <location>
        <begin position="162"/>
        <end position="334"/>
    </location>
</feature>
<protein>
    <submittedName>
        <fullName evidence="4">Calcineurin-like phosphoesterase</fullName>
    </submittedName>
</protein>
<name>A0A517ZIG0_9PLAN</name>
<keyword evidence="5" id="KW-1185">Reference proteome</keyword>
<dbReference type="InterPro" id="IPR029052">
    <property type="entry name" value="Metallo-depent_PP-like"/>
</dbReference>
<gene>
    <name evidence="4" type="ORF">Mal52_07080</name>
</gene>
<evidence type="ECO:0000313" key="4">
    <source>
        <dbReference type="EMBL" id="QDU42252.1"/>
    </source>
</evidence>
<sequence length="441" mass="49681">MSERRRQIVITVITGTCLAIAVYATQPKPSDAVHRATVLPDRIILSWTQDPATTQAVTWRTNTSVRQSFAQIAVAEDGPEFEQHATQVSATVVPIVSDLGKYHYHSAEFTGLTPKTTYAYRLGDGENWSAWNNFRTASTKAEPFSFVYFGDAQKQIRSHWSRLLRTAYSSAPHARFFMHGGDLIDRQGRDSNWGEWHEAAGWVNAVIPSLAVPGNHEYEHGVGRTIKQLSAFWQPQFQFPQNGPPGLEDTTYWLDYQGVRFIALNSNERIEEQTVWLEKVLEDNPHQWTIVMHHHPLYSVSVNSDNNAHLRKAWQPLYDKYGVDLVLQGHDHCYGRTNLRGYQDKSSGGGTVVSAGTVYVVSVSGPKMRRLGQDGFASSAEGIQLFQLITIDHDYLKYESRTAVGRLHDAFTLRKREGQTNELIESFAPGERTAAEPANFD</sequence>
<dbReference type="RefSeq" id="WP_145374323.1">
    <property type="nucleotide sequence ID" value="NZ_CP036276.1"/>
</dbReference>
<dbReference type="InterPro" id="IPR015914">
    <property type="entry name" value="PAPs_N"/>
</dbReference>
<feature type="domain" description="Purple acid phosphatase N-terminal" evidence="3">
    <location>
        <begin position="40"/>
        <end position="136"/>
    </location>
</feature>
<dbReference type="KEGG" id="sdyn:Mal52_07080"/>
<dbReference type="Pfam" id="PF00149">
    <property type="entry name" value="Metallophos"/>
    <property type="match status" value="1"/>
</dbReference>
<dbReference type="Pfam" id="PF16656">
    <property type="entry name" value="Pur_ac_phosph_N"/>
    <property type="match status" value="1"/>
</dbReference>
<keyword evidence="1" id="KW-0732">Signal</keyword>
<evidence type="ECO:0000313" key="5">
    <source>
        <dbReference type="Proteomes" id="UP000319383"/>
    </source>
</evidence>
<accession>A0A517ZIG0</accession>
<dbReference type="GO" id="GO:0046872">
    <property type="term" value="F:metal ion binding"/>
    <property type="evidence" value="ECO:0007669"/>
    <property type="project" value="InterPro"/>
</dbReference>
<dbReference type="SUPFAM" id="SSF49363">
    <property type="entry name" value="Purple acid phosphatase, N-terminal domain"/>
    <property type="match status" value="1"/>
</dbReference>
<evidence type="ECO:0000259" key="2">
    <source>
        <dbReference type="Pfam" id="PF00149"/>
    </source>
</evidence>
<proteinExistence type="predicted"/>
<dbReference type="Gene3D" id="2.60.40.380">
    <property type="entry name" value="Purple acid phosphatase-like, N-terminal"/>
    <property type="match status" value="1"/>
</dbReference>
<evidence type="ECO:0000256" key="1">
    <source>
        <dbReference type="ARBA" id="ARBA00022729"/>
    </source>
</evidence>
<dbReference type="InterPro" id="IPR004843">
    <property type="entry name" value="Calcineurin-like_PHP"/>
</dbReference>
<dbReference type="EMBL" id="CP036276">
    <property type="protein sequence ID" value="QDU42252.1"/>
    <property type="molecule type" value="Genomic_DNA"/>
</dbReference>
<reference evidence="4 5" key="1">
    <citation type="submission" date="2019-02" db="EMBL/GenBank/DDBJ databases">
        <title>Deep-cultivation of Planctomycetes and their phenomic and genomic characterization uncovers novel biology.</title>
        <authorList>
            <person name="Wiegand S."/>
            <person name="Jogler M."/>
            <person name="Boedeker C."/>
            <person name="Pinto D."/>
            <person name="Vollmers J."/>
            <person name="Rivas-Marin E."/>
            <person name="Kohn T."/>
            <person name="Peeters S.H."/>
            <person name="Heuer A."/>
            <person name="Rast P."/>
            <person name="Oberbeckmann S."/>
            <person name="Bunk B."/>
            <person name="Jeske O."/>
            <person name="Meyerdierks A."/>
            <person name="Storesund J.E."/>
            <person name="Kallscheuer N."/>
            <person name="Luecker S."/>
            <person name="Lage O.M."/>
            <person name="Pohl T."/>
            <person name="Merkel B.J."/>
            <person name="Hornburger P."/>
            <person name="Mueller R.-W."/>
            <person name="Bruemmer F."/>
            <person name="Labrenz M."/>
            <person name="Spormann A.M."/>
            <person name="Op den Camp H."/>
            <person name="Overmann J."/>
            <person name="Amann R."/>
            <person name="Jetten M.S.M."/>
            <person name="Mascher T."/>
            <person name="Medema M.H."/>
            <person name="Devos D.P."/>
            <person name="Kaster A.-K."/>
            <person name="Ovreas L."/>
            <person name="Rohde M."/>
            <person name="Galperin M.Y."/>
            <person name="Jogler C."/>
        </authorList>
    </citation>
    <scope>NUCLEOTIDE SEQUENCE [LARGE SCALE GENOMIC DNA]</scope>
    <source>
        <strain evidence="4 5">Mal52</strain>
    </source>
</reference>
<dbReference type="GO" id="GO:0003993">
    <property type="term" value="F:acid phosphatase activity"/>
    <property type="evidence" value="ECO:0007669"/>
    <property type="project" value="InterPro"/>
</dbReference>
<evidence type="ECO:0000259" key="3">
    <source>
        <dbReference type="Pfam" id="PF16656"/>
    </source>
</evidence>
<dbReference type="PANTHER" id="PTHR45867">
    <property type="entry name" value="PURPLE ACID PHOSPHATASE"/>
    <property type="match status" value="1"/>
</dbReference>
<dbReference type="Proteomes" id="UP000319383">
    <property type="component" value="Chromosome"/>
</dbReference>
<dbReference type="AlphaFoldDB" id="A0A517ZIG0"/>
<dbReference type="InterPro" id="IPR008963">
    <property type="entry name" value="Purple_acid_Pase-like_N"/>
</dbReference>
<dbReference type="PANTHER" id="PTHR45867:SF3">
    <property type="entry name" value="ACID PHOSPHATASE TYPE 7"/>
    <property type="match status" value="1"/>
</dbReference>
<dbReference type="SUPFAM" id="SSF56300">
    <property type="entry name" value="Metallo-dependent phosphatases"/>
    <property type="match status" value="1"/>
</dbReference>